<keyword evidence="5 6" id="KW-0449">Lipoprotein</keyword>
<dbReference type="KEGG" id="tti:THITH_14055"/>
<keyword evidence="1 6" id="KW-0732">Signal</keyword>
<dbReference type="Proteomes" id="UP000005289">
    <property type="component" value="Chromosome"/>
</dbReference>
<comment type="function">
    <text evidence="6">Together with LptD, is involved in the assembly of lipopolysaccharide (LPS) at the surface of the outer membrane. Required for the proper assembly of LptD. Binds LPS and may serve as the LPS recognition site at the outer membrane.</text>
</comment>
<protein>
    <recommendedName>
        <fullName evidence="6">LPS-assembly lipoprotein LptE</fullName>
    </recommendedName>
</protein>
<dbReference type="AlphaFoldDB" id="W0DTR6"/>
<dbReference type="HAMAP" id="MF_01186">
    <property type="entry name" value="LPS_assembly_LptE"/>
    <property type="match status" value="1"/>
</dbReference>
<sequence>MNAARIWGVALLVLVLAGCGFQLRGVPDWPDGLDPIRIEGLAVRDPLYLNLAQSLRAAGVEVLPPGTAGAAELRVLSLHDDRRVLSVTGAARISEYELVRQLEAELALPDVAERLPLGRLEVSRVYVFDAASVLGQSEREEELRLAMNRDLVRLLQLRVQALLAQTPSGESR</sequence>
<dbReference type="InterPro" id="IPR007485">
    <property type="entry name" value="LPS_assembly_LptE"/>
</dbReference>
<dbReference type="GO" id="GO:1990351">
    <property type="term" value="C:transporter complex"/>
    <property type="evidence" value="ECO:0007669"/>
    <property type="project" value="TreeGrafter"/>
</dbReference>
<dbReference type="GO" id="GO:0009279">
    <property type="term" value="C:cell outer membrane"/>
    <property type="evidence" value="ECO:0007669"/>
    <property type="project" value="UniProtKB-SubCell"/>
</dbReference>
<accession>W0DTR6</accession>
<dbReference type="PANTHER" id="PTHR38098:SF1">
    <property type="entry name" value="LPS-ASSEMBLY LIPOPROTEIN LPTE"/>
    <property type="match status" value="1"/>
</dbReference>
<dbReference type="Pfam" id="PF04390">
    <property type="entry name" value="LptE"/>
    <property type="match status" value="1"/>
</dbReference>
<keyword evidence="4 6" id="KW-0998">Cell outer membrane</keyword>
<evidence type="ECO:0000256" key="2">
    <source>
        <dbReference type="ARBA" id="ARBA00023136"/>
    </source>
</evidence>
<keyword evidence="3 6" id="KW-0564">Palmitate</keyword>
<evidence type="ECO:0000256" key="4">
    <source>
        <dbReference type="ARBA" id="ARBA00023237"/>
    </source>
</evidence>
<dbReference type="PROSITE" id="PS51257">
    <property type="entry name" value="PROKAR_LIPOPROTEIN"/>
    <property type="match status" value="1"/>
</dbReference>
<name>W0DTR6_9GAMM</name>
<reference evidence="7 8" key="1">
    <citation type="submission" date="2013-12" db="EMBL/GenBank/DDBJ databases">
        <authorList>
            <consortium name="DOE Joint Genome Institute"/>
            <person name="Muyzer G."/>
            <person name="Huntemann M."/>
            <person name="Han J."/>
            <person name="Chen A."/>
            <person name="Kyrpides N."/>
            <person name="Mavromatis K."/>
            <person name="Markowitz V."/>
            <person name="Palaniappan K."/>
            <person name="Ivanova N."/>
            <person name="Schaumberg A."/>
            <person name="Pati A."/>
            <person name="Liolios K."/>
            <person name="Nordberg H.P."/>
            <person name="Cantor M.N."/>
            <person name="Hua S.X."/>
            <person name="Woyke T."/>
        </authorList>
    </citation>
    <scope>NUCLEOTIDE SEQUENCE [LARGE SCALE GENOMIC DNA]</scope>
    <source>
        <strain evidence="7 8">ARh 1</strain>
    </source>
</reference>
<comment type="subcellular location">
    <subcellularLocation>
        <location evidence="6">Cell outer membrane</location>
        <topology evidence="6">Lipid-anchor</topology>
    </subcellularLocation>
</comment>
<proteinExistence type="inferred from homology"/>
<dbReference type="Gene3D" id="3.30.160.150">
    <property type="entry name" value="Lipoprotein like domain"/>
    <property type="match status" value="1"/>
</dbReference>
<dbReference type="GO" id="GO:0001530">
    <property type="term" value="F:lipopolysaccharide binding"/>
    <property type="evidence" value="ECO:0007669"/>
    <property type="project" value="TreeGrafter"/>
</dbReference>
<organism evidence="7 8">
    <name type="scientific">Thioalkalivibrio paradoxus ARh 1</name>
    <dbReference type="NCBI Taxonomy" id="713585"/>
    <lineage>
        <taxon>Bacteria</taxon>
        <taxon>Pseudomonadati</taxon>
        <taxon>Pseudomonadota</taxon>
        <taxon>Gammaproteobacteria</taxon>
        <taxon>Chromatiales</taxon>
        <taxon>Ectothiorhodospiraceae</taxon>
        <taxon>Thioalkalivibrio</taxon>
    </lineage>
</organism>
<dbReference type="GO" id="GO:0043165">
    <property type="term" value="P:Gram-negative-bacterium-type cell outer membrane assembly"/>
    <property type="evidence" value="ECO:0007669"/>
    <property type="project" value="UniProtKB-UniRule"/>
</dbReference>
<evidence type="ECO:0000256" key="3">
    <source>
        <dbReference type="ARBA" id="ARBA00023139"/>
    </source>
</evidence>
<dbReference type="GO" id="GO:0015920">
    <property type="term" value="P:lipopolysaccharide transport"/>
    <property type="evidence" value="ECO:0007669"/>
    <property type="project" value="TreeGrafter"/>
</dbReference>
<comment type="subunit">
    <text evidence="6">Component of the lipopolysaccharide transport and assembly complex. Interacts with LptD.</text>
</comment>
<keyword evidence="2 6" id="KW-0472">Membrane</keyword>
<comment type="similarity">
    <text evidence="6">Belongs to the LptE lipoprotein family.</text>
</comment>
<dbReference type="PANTHER" id="PTHR38098">
    <property type="entry name" value="LPS-ASSEMBLY LIPOPROTEIN LPTE"/>
    <property type="match status" value="1"/>
</dbReference>
<evidence type="ECO:0000256" key="5">
    <source>
        <dbReference type="ARBA" id="ARBA00023288"/>
    </source>
</evidence>
<evidence type="ECO:0000256" key="6">
    <source>
        <dbReference type="HAMAP-Rule" id="MF_01186"/>
    </source>
</evidence>
<evidence type="ECO:0000313" key="8">
    <source>
        <dbReference type="Proteomes" id="UP000005289"/>
    </source>
</evidence>
<evidence type="ECO:0000256" key="1">
    <source>
        <dbReference type="ARBA" id="ARBA00022729"/>
    </source>
</evidence>
<gene>
    <name evidence="6" type="primary">lptE</name>
    <name evidence="7" type="ORF">THITH_14055</name>
</gene>
<dbReference type="RefSeq" id="WP_006747268.1">
    <property type="nucleotide sequence ID" value="NZ_CP007029.1"/>
</dbReference>
<dbReference type="EMBL" id="CP007029">
    <property type="protein sequence ID" value="AHF00256.1"/>
    <property type="molecule type" value="Genomic_DNA"/>
</dbReference>
<dbReference type="OrthoDB" id="7349153at2"/>
<dbReference type="STRING" id="713585.THITH_14055"/>
<keyword evidence="8" id="KW-1185">Reference proteome</keyword>
<evidence type="ECO:0000313" key="7">
    <source>
        <dbReference type="EMBL" id="AHF00256.1"/>
    </source>
</evidence>
<dbReference type="HOGENOM" id="CLU_103309_0_2_6"/>